<accession>X0W3P2</accession>
<organism evidence="1">
    <name type="scientific">marine sediment metagenome</name>
    <dbReference type="NCBI Taxonomy" id="412755"/>
    <lineage>
        <taxon>unclassified sequences</taxon>
        <taxon>metagenomes</taxon>
        <taxon>ecological metagenomes</taxon>
    </lineage>
</organism>
<comment type="caution">
    <text evidence="1">The sequence shown here is derived from an EMBL/GenBank/DDBJ whole genome shotgun (WGS) entry which is preliminary data.</text>
</comment>
<sequence>MNLVNTTINGGIEEMIKFIHSEDTESVLARCHDLLNEYHKTNDPLPGMLISTEKKLAGYY</sequence>
<protein>
    <submittedName>
        <fullName evidence="1">Uncharacterized protein</fullName>
    </submittedName>
</protein>
<dbReference type="AlphaFoldDB" id="X0W3P2"/>
<evidence type="ECO:0000313" key="1">
    <source>
        <dbReference type="EMBL" id="GAG25170.1"/>
    </source>
</evidence>
<name>X0W3P2_9ZZZZ</name>
<dbReference type="EMBL" id="BARS01034694">
    <property type="protein sequence ID" value="GAG25170.1"/>
    <property type="molecule type" value="Genomic_DNA"/>
</dbReference>
<reference evidence="1" key="1">
    <citation type="journal article" date="2014" name="Front. Microbiol.">
        <title>High frequency of phylogenetically diverse reductive dehalogenase-homologous genes in deep subseafloor sedimentary metagenomes.</title>
        <authorList>
            <person name="Kawai M."/>
            <person name="Futagami T."/>
            <person name="Toyoda A."/>
            <person name="Takaki Y."/>
            <person name="Nishi S."/>
            <person name="Hori S."/>
            <person name="Arai W."/>
            <person name="Tsubouchi T."/>
            <person name="Morono Y."/>
            <person name="Uchiyama I."/>
            <person name="Ito T."/>
            <person name="Fujiyama A."/>
            <person name="Inagaki F."/>
            <person name="Takami H."/>
        </authorList>
    </citation>
    <scope>NUCLEOTIDE SEQUENCE</scope>
    <source>
        <strain evidence="1">Expedition CK06-06</strain>
    </source>
</reference>
<proteinExistence type="predicted"/>
<gene>
    <name evidence="1" type="ORF">S01H1_53569</name>
</gene>
<feature type="non-terminal residue" evidence="1">
    <location>
        <position position="60"/>
    </location>
</feature>